<protein>
    <submittedName>
        <fullName evidence="1">Uncharacterized protein</fullName>
    </submittedName>
</protein>
<dbReference type="Proteomes" id="UP001165960">
    <property type="component" value="Unassembled WGS sequence"/>
</dbReference>
<dbReference type="EMBL" id="QTSX02004467">
    <property type="protein sequence ID" value="KAJ9064467.1"/>
    <property type="molecule type" value="Genomic_DNA"/>
</dbReference>
<sequence>MEHATMPPPCGLVAFPIWYINFTTLVELAPPAPPAGTPSAFEAKVWEAIAKLKATTQQHASASNPPPAEPVPDPRVIILTDQVATLRGEIAYLHQFLSDQEAYSSEYDGEGEAETTEVPNNEDHGCCPGLEEQPCVNCVLALDNLAAVKNNVADRQDVLEQEVQTLACLT</sequence>
<accession>A0ACC2SQD0</accession>
<organism evidence="1 2">
    <name type="scientific">Entomophthora muscae</name>
    <dbReference type="NCBI Taxonomy" id="34485"/>
    <lineage>
        <taxon>Eukaryota</taxon>
        <taxon>Fungi</taxon>
        <taxon>Fungi incertae sedis</taxon>
        <taxon>Zoopagomycota</taxon>
        <taxon>Entomophthoromycotina</taxon>
        <taxon>Entomophthoromycetes</taxon>
        <taxon>Entomophthorales</taxon>
        <taxon>Entomophthoraceae</taxon>
        <taxon>Entomophthora</taxon>
    </lineage>
</organism>
<evidence type="ECO:0000313" key="1">
    <source>
        <dbReference type="EMBL" id="KAJ9064467.1"/>
    </source>
</evidence>
<comment type="caution">
    <text evidence="1">The sequence shown here is derived from an EMBL/GenBank/DDBJ whole genome shotgun (WGS) entry which is preliminary data.</text>
</comment>
<gene>
    <name evidence="1" type="ORF">DSO57_1030298</name>
</gene>
<keyword evidence="2" id="KW-1185">Reference proteome</keyword>
<reference evidence="1" key="1">
    <citation type="submission" date="2022-04" db="EMBL/GenBank/DDBJ databases">
        <title>Genome of the entomopathogenic fungus Entomophthora muscae.</title>
        <authorList>
            <person name="Elya C."/>
            <person name="Lovett B.R."/>
            <person name="Lee E."/>
            <person name="Macias A.M."/>
            <person name="Hajek A.E."/>
            <person name="De Bivort B.L."/>
            <person name="Kasson M.T."/>
            <person name="De Fine Licht H.H."/>
            <person name="Stajich J.E."/>
        </authorList>
    </citation>
    <scope>NUCLEOTIDE SEQUENCE</scope>
    <source>
        <strain evidence="1">Berkeley</strain>
    </source>
</reference>
<evidence type="ECO:0000313" key="2">
    <source>
        <dbReference type="Proteomes" id="UP001165960"/>
    </source>
</evidence>
<proteinExistence type="predicted"/>
<name>A0ACC2SQD0_9FUNG</name>